<evidence type="ECO:0000256" key="4">
    <source>
        <dbReference type="ARBA" id="ARBA00022679"/>
    </source>
</evidence>
<sequence>MKNLDYLHRKKQTGAKITMLTCYDYPTARLQEEAGLDVIFVGDSVGPNELGFKHEVEVSLDDILHHLKAVRRGVEQAYLLADLPFGTYASPEAALTAARKLIDHGADGVKLEGPEAEIAACLAQHGYEVWGHLGYNPQRHEKAAVQGKRFDTAKALAEDAIALQQAGAQMLVLELVPEELAQLITKQLSIPTIGIGAGRYTDGQVLIVQDMLGITPRPFRHAKPFARLGEQMLHAFREYAREVESGVFPEPVHARNMQEDELLKVKAYFN</sequence>
<gene>
    <name evidence="5 6" type="primary">panB</name>
    <name evidence="6" type="ORF">ACFQMJ_32300</name>
</gene>
<evidence type="ECO:0000256" key="1">
    <source>
        <dbReference type="ARBA" id="ARBA00008676"/>
    </source>
</evidence>
<dbReference type="Pfam" id="PF02548">
    <property type="entry name" value="Pantoate_transf"/>
    <property type="match status" value="1"/>
</dbReference>
<keyword evidence="3 5" id="KW-0566">Pantothenate biosynthesis</keyword>
<dbReference type="CDD" id="cd06557">
    <property type="entry name" value="KPHMT-like"/>
    <property type="match status" value="1"/>
</dbReference>
<organism evidence="6 7">
    <name type="scientific">Cohnella cellulosilytica</name>
    <dbReference type="NCBI Taxonomy" id="986710"/>
    <lineage>
        <taxon>Bacteria</taxon>
        <taxon>Bacillati</taxon>
        <taxon>Bacillota</taxon>
        <taxon>Bacilli</taxon>
        <taxon>Bacillales</taxon>
        <taxon>Paenibacillaceae</taxon>
        <taxon>Cohnella</taxon>
    </lineage>
</organism>
<evidence type="ECO:0000256" key="5">
    <source>
        <dbReference type="HAMAP-Rule" id="MF_00156"/>
    </source>
</evidence>
<feature type="binding site" evidence="5">
    <location>
        <position position="43"/>
    </location>
    <ligand>
        <name>Mg(2+)</name>
        <dbReference type="ChEBI" id="CHEBI:18420"/>
    </ligand>
</feature>
<keyword evidence="7" id="KW-1185">Reference proteome</keyword>
<evidence type="ECO:0000256" key="2">
    <source>
        <dbReference type="ARBA" id="ARBA00011424"/>
    </source>
</evidence>
<feature type="binding site" evidence="5">
    <location>
        <position position="110"/>
    </location>
    <ligand>
        <name>3-methyl-2-oxobutanoate</name>
        <dbReference type="ChEBI" id="CHEBI:11851"/>
    </ligand>
</feature>
<feature type="active site" description="Proton acceptor" evidence="5">
    <location>
        <position position="174"/>
    </location>
</feature>
<proteinExistence type="inferred from homology"/>
<keyword evidence="5" id="KW-0479">Metal-binding</keyword>
<dbReference type="EC" id="2.1.2.11" evidence="5"/>
<feature type="binding site" evidence="5">
    <location>
        <position position="82"/>
    </location>
    <ligand>
        <name>3-methyl-2-oxobutanoate</name>
        <dbReference type="ChEBI" id="CHEBI:11851"/>
    </ligand>
</feature>
<name>A0ABW2FMV6_9BACL</name>
<dbReference type="InterPro" id="IPR015813">
    <property type="entry name" value="Pyrv/PenolPyrv_kinase-like_dom"/>
</dbReference>
<comment type="subunit">
    <text evidence="2 5">Homodecamer; pentamer of dimers.</text>
</comment>
<dbReference type="EMBL" id="JBHTAI010000031">
    <property type="protein sequence ID" value="MFC7153229.1"/>
    <property type="molecule type" value="Genomic_DNA"/>
</dbReference>
<evidence type="ECO:0000313" key="6">
    <source>
        <dbReference type="EMBL" id="MFC7153229.1"/>
    </source>
</evidence>
<dbReference type="RefSeq" id="WP_378051922.1">
    <property type="nucleotide sequence ID" value="NZ_JBHMDN010000038.1"/>
</dbReference>
<keyword evidence="4 5" id="KW-0808">Transferase</keyword>
<evidence type="ECO:0000313" key="7">
    <source>
        <dbReference type="Proteomes" id="UP001596378"/>
    </source>
</evidence>
<comment type="similarity">
    <text evidence="1 5">Belongs to the PanB family.</text>
</comment>
<evidence type="ECO:0000256" key="3">
    <source>
        <dbReference type="ARBA" id="ARBA00022655"/>
    </source>
</evidence>
<accession>A0ABW2FMV6</accession>
<dbReference type="GO" id="GO:0003864">
    <property type="term" value="F:3-methyl-2-oxobutanoate hydroxymethyltransferase activity"/>
    <property type="evidence" value="ECO:0007669"/>
    <property type="project" value="UniProtKB-EC"/>
</dbReference>
<dbReference type="SUPFAM" id="SSF51621">
    <property type="entry name" value="Phosphoenolpyruvate/pyruvate domain"/>
    <property type="match status" value="1"/>
</dbReference>
<comment type="cofactor">
    <cofactor evidence="5">
        <name>Mg(2+)</name>
        <dbReference type="ChEBI" id="CHEBI:18420"/>
    </cofactor>
    <text evidence="5">Binds 1 Mg(2+) ion per subunit.</text>
</comment>
<protein>
    <recommendedName>
        <fullName evidence="5">3-methyl-2-oxobutanoate hydroxymethyltransferase</fullName>
        <ecNumber evidence="5">2.1.2.11</ecNumber>
    </recommendedName>
    <alternativeName>
        <fullName evidence="5">Ketopantoate hydroxymethyltransferase</fullName>
        <shortName evidence="5">KPHMT</shortName>
    </alternativeName>
</protein>
<comment type="catalytic activity">
    <reaction evidence="5">
        <text>(6R)-5,10-methylene-5,6,7,8-tetrahydrofolate + 3-methyl-2-oxobutanoate + H2O = 2-dehydropantoate + (6S)-5,6,7,8-tetrahydrofolate</text>
        <dbReference type="Rhea" id="RHEA:11824"/>
        <dbReference type="ChEBI" id="CHEBI:11561"/>
        <dbReference type="ChEBI" id="CHEBI:11851"/>
        <dbReference type="ChEBI" id="CHEBI:15377"/>
        <dbReference type="ChEBI" id="CHEBI:15636"/>
        <dbReference type="ChEBI" id="CHEBI:57453"/>
        <dbReference type="EC" id="2.1.2.11"/>
    </reaction>
</comment>
<reference evidence="7" key="1">
    <citation type="journal article" date="2019" name="Int. J. Syst. Evol. Microbiol.">
        <title>The Global Catalogue of Microorganisms (GCM) 10K type strain sequencing project: providing services to taxonomists for standard genome sequencing and annotation.</title>
        <authorList>
            <consortium name="The Broad Institute Genomics Platform"/>
            <consortium name="The Broad Institute Genome Sequencing Center for Infectious Disease"/>
            <person name="Wu L."/>
            <person name="Ma J."/>
        </authorList>
    </citation>
    <scope>NUCLEOTIDE SEQUENCE [LARGE SCALE GENOMIC DNA]</scope>
    <source>
        <strain evidence="7">KCTC 12907</strain>
    </source>
</reference>
<dbReference type="PANTHER" id="PTHR20881:SF0">
    <property type="entry name" value="3-METHYL-2-OXOBUTANOATE HYDROXYMETHYLTRANSFERASE"/>
    <property type="match status" value="1"/>
</dbReference>
<comment type="subcellular location">
    <subcellularLocation>
        <location evidence="5">Cytoplasm</location>
    </subcellularLocation>
</comment>
<feature type="binding site" evidence="5">
    <location>
        <position position="82"/>
    </location>
    <ligand>
        <name>Mg(2+)</name>
        <dbReference type="ChEBI" id="CHEBI:18420"/>
    </ligand>
</feature>
<dbReference type="NCBIfam" id="TIGR00222">
    <property type="entry name" value="panB"/>
    <property type="match status" value="1"/>
</dbReference>
<dbReference type="InterPro" id="IPR040442">
    <property type="entry name" value="Pyrv_kinase-like_dom_sf"/>
</dbReference>
<dbReference type="Proteomes" id="UP001596378">
    <property type="component" value="Unassembled WGS sequence"/>
</dbReference>
<feature type="binding site" evidence="5">
    <location>
        <position position="112"/>
    </location>
    <ligand>
        <name>Mg(2+)</name>
        <dbReference type="ChEBI" id="CHEBI:18420"/>
    </ligand>
</feature>
<comment type="function">
    <text evidence="5">Catalyzes the reversible reaction in which hydroxymethyl group from 5,10-methylenetetrahydrofolate is transferred onto alpha-ketoisovalerate to form ketopantoate.</text>
</comment>
<dbReference type="PIRSF" id="PIRSF000388">
    <property type="entry name" value="Pantoate_hydroxy_MeTrfase"/>
    <property type="match status" value="1"/>
</dbReference>
<keyword evidence="5" id="KW-0460">Magnesium</keyword>
<comment type="pathway">
    <text evidence="5">Cofactor biosynthesis; (R)-pantothenate biosynthesis; (R)-pantoate from 3-methyl-2-oxobutanoate: step 1/2.</text>
</comment>
<feature type="binding site" evidence="5">
    <location>
        <begin position="43"/>
        <end position="44"/>
    </location>
    <ligand>
        <name>3-methyl-2-oxobutanoate</name>
        <dbReference type="ChEBI" id="CHEBI:11851"/>
    </ligand>
</feature>
<comment type="caution">
    <text evidence="6">The sequence shown here is derived from an EMBL/GenBank/DDBJ whole genome shotgun (WGS) entry which is preliminary data.</text>
</comment>
<dbReference type="InterPro" id="IPR003700">
    <property type="entry name" value="Pantoate_hydroxy_MeTrfase"/>
</dbReference>
<dbReference type="Gene3D" id="3.20.20.60">
    <property type="entry name" value="Phosphoenolpyruvate-binding domains"/>
    <property type="match status" value="1"/>
</dbReference>
<dbReference type="NCBIfam" id="NF001452">
    <property type="entry name" value="PRK00311.1"/>
    <property type="match status" value="1"/>
</dbReference>
<dbReference type="PANTHER" id="PTHR20881">
    <property type="entry name" value="3-METHYL-2-OXOBUTANOATE HYDROXYMETHYLTRANSFERASE"/>
    <property type="match status" value="1"/>
</dbReference>
<dbReference type="HAMAP" id="MF_00156">
    <property type="entry name" value="PanB"/>
    <property type="match status" value="1"/>
</dbReference>
<keyword evidence="5" id="KW-0963">Cytoplasm</keyword>